<dbReference type="EMBL" id="AZEF01000025">
    <property type="protein sequence ID" value="KRL01502.1"/>
    <property type="molecule type" value="Genomic_DNA"/>
</dbReference>
<accession>A0A0R1M0S0</accession>
<protein>
    <recommendedName>
        <fullName evidence="2">EfeO-type cupredoxin-like domain-containing protein</fullName>
    </recommendedName>
</protein>
<dbReference type="RefSeq" id="WP_057743939.1">
    <property type="nucleotide sequence ID" value="NZ_AZEF01000025.1"/>
</dbReference>
<keyword evidence="1" id="KW-0812">Transmembrane</keyword>
<reference evidence="3 4" key="1">
    <citation type="journal article" date="2015" name="Genome Announc.">
        <title>Expanding the biotechnology potential of lactobacilli through comparative genomics of 213 strains and associated genera.</title>
        <authorList>
            <person name="Sun Z."/>
            <person name="Harris H.M."/>
            <person name="McCann A."/>
            <person name="Guo C."/>
            <person name="Argimon S."/>
            <person name="Zhang W."/>
            <person name="Yang X."/>
            <person name="Jeffery I.B."/>
            <person name="Cooney J.C."/>
            <person name="Kagawa T.F."/>
            <person name="Liu W."/>
            <person name="Song Y."/>
            <person name="Salvetti E."/>
            <person name="Wrobel A."/>
            <person name="Rasinkangas P."/>
            <person name="Parkhill J."/>
            <person name="Rea M.C."/>
            <person name="O'Sullivan O."/>
            <person name="Ritari J."/>
            <person name="Douillard F.P."/>
            <person name="Paul Ross R."/>
            <person name="Yang R."/>
            <person name="Briner A.E."/>
            <person name="Felis G.E."/>
            <person name="de Vos W.M."/>
            <person name="Barrangou R."/>
            <person name="Klaenhammer T.R."/>
            <person name="Caufield P.W."/>
            <person name="Cui Y."/>
            <person name="Zhang H."/>
            <person name="O'Toole P.W."/>
        </authorList>
    </citation>
    <scope>NUCLEOTIDE SEQUENCE [LARGE SCALE GENOMIC DNA]</scope>
    <source>
        <strain evidence="3 4">DSM 19910</strain>
    </source>
</reference>
<dbReference type="InterPro" id="IPR008972">
    <property type="entry name" value="Cupredoxin"/>
</dbReference>
<dbReference type="InterPro" id="IPR028096">
    <property type="entry name" value="EfeO_Cupredoxin"/>
</dbReference>
<evidence type="ECO:0000256" key="1">
    <source>
        <dbReference type="SAM" id="Phobius"/>
    </source>
</evidence>
<feature type="transmembrane region" description="Helical" evidence="1">
    <location>
        <begin position="5"/>
        <end position="22"/>
    </location>
</feature>
<evidence type="ECO:0000313" key="4">
    <source>
        <dbReference type="Proteomes" id="UP000051621"/>
    </source>
</evidence>
<name>A0A0R1M0S0_9LACO</name>
<proteinExistence type="predicted"/>
<dbReference type="AlphaFoldDB" id="A0A0R1M0S0"/>
<keyword evidence="4" id="KW-1185">Reference proteome</keyword>
<dbReference type="Gene3D" id="2.60.40.420">
    <property type="entry name" value="Cupredoxins - blue copper proteins"/>
    <property type="match status" value="1"/>
</dbReference>
<dbReference type="Pfam" id="PF13473">
    <property type="entry name" value="Cupredoxin_1"/>
    <property type="match status" value="1"/>
</dbReference>
<organism evidence="3 4">
    <name type="scientific">Liquorilactobacillus capillatus DSM 19910</name>
    <dbReference type="NCBI Taxonomy" id="1423731"/>
    <lineage>
        <taxon>Bacteria</taxon>
        <taxon>Bacillati</taxon>
        <taxon>Bacillota</taxon>
        <taxon>Bacilli</taxon>
        <taxon>Lactobacillales</taxon>
        <taxon>Lactobacillaceae</taxon>
        <taxon>Liquorilactobacillus</taxon>
    </lineage>
</organism>
<sequence>MDKIIIVVLALAIIAFIIWWFFGKHTAQEGTAEQQGNLQNATVVVNGGYNPSTIVLKQGLAGQITFHRKDPSSCLERVVFPDLGINDFLPQNQDHVIKIDTSQAKTFEYACGMNMYHGKVVVK</sequence>
<dbReference type="Proteomes" id="UP000051621">
    <property type="component" value="Unassembled WGS sequence"/>
</dbReference>
<dbReference type="SUPFAM" id="SSF49503">
    <property type="entry name" value="Cupredoxins"/>
    <property type="match status" value="1"/>
</dbReference>
<comment type="caution">
    <text evidence="3">The sequence shown here is derived from an EMBL/GenBank/DDBJ whole genome shotgun (WGS) entry which is preliminary data.</text>
</comment>
<evidence type="ECO:0000259" key="2">
    <source>
        <dbReference type="Pfam" id="PF13473"/>
    </source>
</evidence>
<evidence type="ECO:0000313" key="3">
    <source>
        <dbReference type="EMBL" id="KRL01502.1"/>
    </source>
</evidence>
<keyword evidence="1" id="KW-0472">Membrane</keyword>
<gene>
    <name evidence="3" type="ORF">FC81_GL001185</name>
</gene>
<dbReference type="STRING" id="1423731.FC81_GL001185"/>
<dbReference type="PATRIC" id="fig|1423731.3.peg.1215"/>
<dbReference type="OrthoDB" id="9800141at2"/>
<feature type="domain" description="EfeO-type cupredoxin-like" evidence="2">
    <location>
        <begin position="14"/>
        <end position="122"/>
    </location>
</feature>
<keyword evidence="1" id="KW-1133">Transmembrane helix</keyword>